<keyword evidence="6" id="KW-1185">Reference proteome</keyword>
<accession>A0ABW5SB80</accession>
<dbReference type="PANTHER" id="PTHR31302">
    <property type="entry name" value="TRANSMEMBRANE PROTEIN WITH METALLOPHOSPHOESTERASE DOMAIN-RELATED"/>
    <property type="match status" value="1"/>
</dbReference>
<feature type="transmembrane region" description="Helical" evidence="3">
    <location>
        <begin position="63"/>
        <end position="84"/>
    </location>
</feature>
<protein>
    <submittedName>
        <fullName evidence="5">Metallophosphoesterase</fullName>
    </submittedName>
</protein>
<feature type="domain" description="Calcineurin-like phosphoesterase" evidence="4">
    <location>
        <begin position="160"/>
        <end position="340"/>
    </location>
</feature>
<dbReference type="InterPro" id="IPR029052">
    <property type="entry name" value="Metallo-depent_PP-like"/>
</dbReference>
<dbReference type="Gene3D" id="3.60.21.10">
    <property type="match status" value="1"/>
</dbReference>
<evidence type="ECO:0000313" key="6">
    <source>
        <dbReference type="Proteomes" id="UP001597357"/>
    </source>
</evidence>
<reference evidence="6" key="1">
    <citation type="journal article" date="2019" name="Int. J. Syst. Evol. Microbiol.">
        <title>The Global Catalogue of Microorganisms (GCM) 10K type strain sequencing project: providing services to taxonomists for standard genome sequencing and annotation.</title>
        <authorList>
            <consortium name="The Broad Institute Genomics Platform"/>
            <consortium name="The Broad Institute Genome Sequencing Center for Infectious Disease"/>
            <person name="Wu L."/>
            <person name="Ma J."/>
        </authorList>
    </citation>
    <scope>NUCLEOTIDE SEQUENCE [LARGE SCALE GENOMIC DNA]</scope>
    <source>
        <strain evidence="6">KCTC 42255</strain>
    </source>
</reference>
<dbReference type="SUPFAM" id="SSF56300">
    <property type="entry name" value="Metallo-dependent phosphatases"/>
    <property type="match status" value="1"/>
</dbReference>
<dbReference type="InterPro" id="IPR051158">
    <property type="entry name" value="Metallophosphoesterase_sf"/>
</dbReference>
<sequence length="407" mass="46735">MRWIIFILFYAAINFYSYQAIKTLSKNFWVQALFIGLSLIFLGYFLFYWLQPATGSVFTGKRSVAFGLLLSFMAAEMVLIAFLMGEDIIRTLIFLKNKIVHPEVAHLPGRRKFVSTLALGLAAIPFGSLLYGMFKGKYNYKVLTYEINFPDLPEAFDGYQITQISDVHSGSFDNLKKVKYAIDLINQQKSDAIFFTGDLVNNTADEMEACQELFGELKAKDGVFSVLGNHDYGDYVHWDSPQEKKENLNRLKSIQKQMGWKLLLNEHTYIRKGDAKLAVVGVENWGKGGFVKHGDLDRAAAELSKEEFKILLSHDPSYWQEKIKAHEKEFQLTLSGHTHGMQFGIEIPGWFKWSPVKYRYENWAGLYKEFNRYLYVNRGFGYLAYPGRVGMWPEITVLKLKKASANV</sequence>
<keyword evidence="1" id="KW-0479">Metal-binding</keyword>
<evidence type="ECO:0000256" key="2">
    <source>
        <dbReference type="ARBA" id="ARBA00022801"/>
    </source>
</evidence>
<gene>
    <name evidence="5" type="ORF">ACFSQ0_02980</name>
</gene>
<dbReference type="CDD" id="cd07385">
    <property type="entry name" value="MPP_YkuE_C"/>
    <property type="match status" value="1"/>
</dbReference>
<comment type="caution">
    <text evidence="5">The sequence shown here is derived from an EMBL/GenBank/DDBJ whole genome shotgun (WGS) entry which is preliminary data.</text>
</comment>
<keyword evidence="3" id="KW-0472">Membrane</keyword>
<keyword evidence="3" id="KW-0812">Transmembrane</keyword>
<dbReference type="EMBL" id="JBHULZ010000014">
    <property type="protein sequence ID" value="MFD2696942.1"/>
    <property type="molecule type" value="Genomic_DNA"/>
</dbReference>
<name>A0ABW5SB80_9FLAO</name>
<feature type="transmembrane region" description="Helical" evidence="3">
    <location>
        <begin position="29"/>
        <end position="51"/>
    </location>
</feature>
<organism evidence="5 6">
    <name type="scientific">Mesonia sediminis</name>
    <dbReference type="NCBI Taxonomy" id="1703946"/>
    <lineage>
        <taxon>Bacteria</taxon>
        <taxon>Pseudomonadati</taxon>
        <taxon>Bacteroidota</taxon>
        <taxon>Flavobacteriia</taxon>
        <taxon>Flavobacteriales</taxon>
        <taxon>Flavobacteriaceae</taxon>
        <taxon>Mesonia</taxon>
    </lineage>
</organism>
<dbReference type="RefSeq" id="WP_379043902.1">
    <property type="nucleotide sequence ID" value="NZ_JBHULZ010000014.1"/>
</dbReference>
<keyword evidence="2" id="KW-0378">Hydrolase</keyword>
<evidence type="ECO:0000256" key="3">
    <source>
        <dbReference type="SAM" id="Phobius"/>
    </source>
</evidence>
<keyword evidence="3" id="KW-1133">Transmembrane helix</keyword>
<evidence type="ECO:0000259" key="4">
    <source>
        <dbReference type="Pfam" id="PF00149"/>
    </source>
</evidence>
<feature type="transmembrane region" description="Helical" evidence="3">
    <location>
        <begin position="113"/>
        <end position="134"/>
    </location>
</feature>
<dbReference type="Proteomes" id="UP001597357">
    <property type="component" value="Unassembled WGS sequence"/>
</dbReference>
<dbReference type="InterPro" id="IPR004843">
    <property type="entry name" value="Calcineurin-like_PHP"/>
</dbReference>
<dbReference type="Pfam" id="PF00149">
    <property type="entry name" value="Metallophos"/>
    <property type="match status" value="1"/>
</dbReference>
<proteinExistence type="predicted"/>
<evidence type="ECO:0000256" key="1">
    <source>
        <dbReference type="ARBA" id="ARBA00022723"/>
    </source>
</evidence>
<dbReference type="PANTHER" id="PTHR31302:SF31">
    <property type="entry name" value="PHOSPHODIESTERASE YAEI"/>
    <property type="match status" value="1"/>
</dbReference>
<evidence type="ECO:0000313" key="5">
    <source>
        <dbReference type="EMBL" id="MFD2696942.1"/>
    </source>
</evidence>